<comment type="catalytic activity">
    <reaction evidence="14">
        <text>pyruvate + ATP + H2O = phosphoenolpyruvate + AMP + phosphate + 2 H(+)</text>
        <dbReference type="Rhea" id="RHEA:11364"/>
        <dbReference type="ChEBI" id="CHEBI:15361"/>
        <dbReference type="ChEBI" id="CHEBI:15377"/>
        <dbReference type="ChEBI" id="CHEBI:15378"/>
        <dbReference type="ChEBI" id="CHEBI:30616"/>
        <dbReference type="ChEBI" id="CHEBI:43474"/>
        <dbReference type="ChEBI" id="CHEBI:58702"/>
        <dbReference type="ChEBI" id="CHEBI:456215"/>
        <dbReference type="EC" id="2.7.9.2"/>
    </reaction>
</comment>
<keyword evidence="17" id="KW-1185">Reference proteome</keyword>
<comment type="function">
    <text evidence="2">Catalyzes the phosphorylation of pyruvate to phosphoenolpyruvate.</text>
</comment>
<protein>
    <recommendedName>
        <fullName evidence="6">Phosphoenolpyruvate synthase</fullName>
        <ecNumber evidence="5">2.7.9.2</ecNumber>
    </recommendedName>
    <alternativeName>
        <fullName evidence="13">Pyruvate, water dikinase</fullName>
    </alternativeName>
</protein>
<proteinExistence type="inferred from homology"/>
<keyword evidence="7 16" id="KW-0808">Transferase</keyword>
<dbReference type="PANTHER" id="PTHR43030">
    <property type="entry name" value="PHOSPHOENOLPYRUVATE SYNTHASE"/>
    <property type="match status" value="1"/>
</dbReference>
<feature type="domain" description="Pyruvate phosphate dikinase AMP/ATP-binding" evidence="15">
    <location>
        <begin position="17"/>
        <end position="294"/>
    </location>
</feature>
<dbReference type="Proteomes" id="UP001139263">
    <property type="component" value="Unassembled WGS sequence"/>
</dbReference>
<comment type="pathway">
    <text evidence="3">Carbohydrate biosynthesis; gluconeogenesis.</text>
</comment>
<dbReference type="Pfam" id="PF01326">
    <property type="entry name" value="PPDK_N"/>
    <property type="match status" value="1"/>
</dbReference>
<evidence type="ECO:0000256" key="12">
    <source>
        <dbReference type="ARBA" id="ARBA00022842"/>
    </source>
</evidence>
<dbReference type="AlphaFoldDB" id="A0A9X1VET7"/>
<dbReference type="InterPro" id="IPR002192">
    <property type="entry name" value="PPDK_AMP/ATP-bd"/>
</dbReference>
<evidence type="ECO:0000256" key="3">
    <source>
        <dbReference type="ARBA" id="ARBA00004742"/>
    </source>
</evidence>
<dbReference type="PANTHER" id="PTHR43030:SF1">
    <property type="entry name" value="PHOSPHOENOLPYRUVATE SYNTHASE"/>
    <property type="match status" value="1"/>
</dbReference>
<evidence type="ECO:0000256" key="1">
    <source>
        <dbReference type="ARBA" id="ARBA00001946"/>
    </source>
</evidence>
<sequence>MYIVPLQSAASLLGKSRCGSKAYELSRLLEKGYPVPDGVVVTQNAYRPSCMGADATARSVNERWNWVTPEVLEQIIPAFGKLIEVYGAVSVRSSCSAEDLTEASFAGQYETVLNVQTKDELLHALQVCWGSVSDGRVRAYAREKQVDLCDCAMSVVIQGMVQADQAGVAFSRHPVTTADTVFVNASYGLGEAVVSGIVTPDAFEYVKATGELVKELGDKEVQVVRAASGVQEQAVPLVHQMMYCLTDAEVLELCELVVHLEGEYDAAIDVEFAFAQGRLYLLQVRPITTTQERTVYGEVPIQ</sequence>
<dbReference type="EC" id="2.7.9.2" evidence="5"/>
<keyword evidence="10" id="KW-0418">Kinase</keyword>
<evidence type="ECO:0000256" key="13">
    <source>
        <dbReference type="ARBA" id="ARBA00033470"/>
    </source>
</evidence>
<evidence type="ECO:0000256" key="7">
    <source>
        <dbReference type="ARBA" id="ARBA00022679"/>
    </source>
</evidence>
<evidence type="ECO:0000256" key="9">
    <source>
        <dbReference type="ARBA" id="ARBA00022741"/>
    </source>
</evidence>
<keyword evidence="11" id="KW-0067">ATP-binding</keyword>
<evidence type="ECO:0000256" key="2">
    <source>
        <dbReference type="ARBA" id="ARBA00002988"/>
    </source>
</evidence>
<evidence type="ECO:0000259" key="15">
    <source>
        <dbReference type="Pfam" id="PF01326"/>
    </source>
</evidence>
<evidence type="ECO:0000256" key="6">
    <source>
        <dbReference type="ARBA" id="ARBA00021623"/>
    </source>
</evidence>
<keyword evidence="16" id="KW-0436">Ligase</keyword>
<accession>A0A9X1VET7</accession>
<gene>
    <name evidence="16" type="primary">pigC</name>
    <name evidence="16" type="ORF">MM817_02999</name>
</gene>
<evidence type="ECO:0000313" key="17">
    <source>
        <dbReference type="Proteomes" id="UP001139263"/>
    </source>
</evidence>
<keyword evidence="9" id="KW-0547">Nucleotide-binding</keyword>
<dbReference type="GO" id="GO:0046872">
    <property type="term" value="F:metal ion binding"/>
    <property type="evidence" value="ECO:0007669"/>
    <property type="project" value="UniProtKB-KW"/>
</dbReference>
<organism evidence="16 17">
    <name type="scientific">Sulfoacidibacillus ferrooxidans</name>
    <dbReference type="NCBI Taxonomy" id="2005001"/>
    <lineage>
        <taxon>Bacteria</taxon>
        <taxon>Bacillati</taxon>
        <taxon>Bacillota</taxon>
        <taxon>Bacilli</taxon>
        <taxon>Bacillales</taxon>
        <taxon>Alicyclobacillaceae</taxon>
        <taxon>Sulfoacidibacillus</taxon>
    </lineage>
</organism>
<reference evidence="16" key="1">
    <citation type="submission" date="2022-03" db="EMBL/GenBank/DDBJ databases">
        <title>Draft Genome Sequence of Firmicute Strain S0AB, a Heterotrophic Iron/Sulfur-Oxidizing Extreme Acidophile.</title>
        <authorList>
            <person name="Vergara E."/>
            <person name="Pakostova E."/>
            <person name="Johnson D.B."/>
            <person name="Holmes D.S."/>
        </authorList>
    </citation>
    <scope>NUCLEOTIDE SEQUENCE</scope>
    <source>
        <strain evidence="16">S0AB</strain>
    </source>
</reference>
<keyword evidence="8" id="KW-0479">Metal-binding</keyword>
<comment type="caution">
    <text evidence="16">The sequence shown here is derived from an EMBL/GenBank/DDBJ whole genome shotgun (WGS) entry which is preliminary data.</text>
</comment>
<comment type="cofactor">
    <cofactor evidence="1">
        <name>Mg(2+)</name>
        <dbReference type="ChEBI" id="CHEBI:18420"/>
    </cofactor>
</comment>
<evidence type="ECO:0000256" key="5">
    <source>
        <dbReference type="ARBA" id="ARBA00011996"/>
    </source>
</evidence>
<evidence type="ECO:0000256" key="14">
    <source>
        <dbReference type="ARBA" id="ARBA00047700"/>
    </source>
</evidence>
<evidence type="ECO:0000313" key="16">
    <source>
        <dbReference type="EMBL" id="MCI0184702.1"/>
    </source>
</evidence>
<evidence type="ECO:0000256" key="4">
    <source>
        <dbReference type="ARBA" id="ARBA00007837"/>
    </source>
</evidence>
<comment type="similarity">
    <text evidence="4">Belongs to the PEP-utilizing enzyme family.</text>
</comment>
<name>A0A9X1VET7_9BACL</name>
<dbReference type="InterPro" id="IPR006319">
    <property type="entry name" value="PEP_synth"/>
</dbReference>
<dbReference type="Gene3D" id="3.30.1490.20">
    <property type="entry name" value="ATP-grasp fold, A domain"/>
    <property type="match status" value="1"/>
</dbReference>
<dbReference type="GO" id="GO:0008986">
    <property type="term" value="F:pyruvate, water dikinase activity"/>
    <property type="evidence" value="ECO:0007669"/>
    <property type="project" value="UniProtKB-EC"/>
</dbReference>
<evidence type="ECO:0000256" key="8">
    <source>
        <dbReference type="ARBA" id="ARBA00022723"/>
    </source>
</evidence>
<keyword evidence="12" id="KW-0460">Magnesium</keyword>
<evidence type="ECO:0000256" key="10">
    <source>
        <dbReference type="ARBA" id="ARBA00022777"/>
    </source>
</evidence>
<dbReference type="InterPro" id="IPR013815">
    <property type="entry name" value="ATP_grasp_subdomain_1"/>
</dbReference>
<evidence type="ECO:0000256" key="11">
    <source>
        <dbReference type="ARBA" id="ARBA00022840"/>
    </source>
</evidence>
<dbReference type="GO" id="GO:0005524">
    <property type="term" value="F:ATP binding"/>
    <property type="evidence" value="ECO:0007669"/>
    <property type="project" value="UniProtKB-KW"/>
</dbReference>
<dbReference type="GO" id="GO:0016874">
    <property type="term" value="F:ligase activity"/>
    <property type="evidence" value="ECO:0007669"/>
    <property type="project" value="UniProtKB-KW"/>
</dbReference>
<dbReference type="SUPFAM" id="SSF56059">
    <property type="entry name" value="Glutathione synthetase ATP-binding domain-like"/>
    <property type="match status" value="1"/>
</dbReference>
<dbReference type="EMBL" id="JALBUF010000022">
    <property type="protein sequence ID" value="MCI0184702.1"/>
    <property type="molecule type" value="Genomic_DNA"/>
</dbReference>
<dbReference type="Gene3D" id="3.30.470.20">
    <property type="entry name" value="ATP-grasp fold, B domain"/>
    <property type="match status" value="1"/>
</dbReference>